<evidence type="ECO:0000313" key="3">
    <source>
        <dbReference type="EMBL" id="OGH74448.1"/>
    </source>
</evidence>
<organism evidence="3 4">
    <name type="scientific">Candidatus Magasanikbacteria bacterium RIFCSPLOWO2_12_FULL_43_12</name>
    <dbReference type="NCBI Taxonomy" id="1798692"/>
    <lineage>
        <taxon>Bacteria</taxon>
        <taxon>Candidatus Magasanikiibacteriota</taxon>
    </lineage>
</organism>
<reference evidence="3 4" key="1">
    <citation type="journal article" date="2016" name="Nat. Commun.">
        <title>Thousands of microbial genomes shed light on interconnected biogeochemical processes in an aquifer system.</title>
        <authorList>
            <person name="Anantharaman K."/>
            <person name="Brown C.T."/>
            <person name="Hug L.A."/>
            <person name="Sharon I."/>
            <person name="Castelle C.J."/>
            <person name="Probst A.J."/>
            <person name="Thomas B.C."/>
            <person name="Singh A."/>
            <person name="Wilkins M.J."/>
            <person name="Karaoz U."/>
            <person name="Brodie E.L."/>
            <person name="Williams K.H."/>
            <person name="Hubbard S.S."/>
            <person name="Banfield J.F."/>
        </authorList>
    </citation>
    <scope>NUCLEOTIDE SEQUENCE [LARGE SCALE GENOMIC DNA]</scope>
</reference>
<dbReference type="EMBL" id="MFQN01000015">
    <property type="protein sequence ID" value="OGH74448.1"/>
    <property type="molecule type" value="Genomic_DNA"/>
</dbReference>
<feature type="domain" description="Glycosyltransferase subfamily 4-like N-terminal" evidence="2">
    <location>
        <begin position="11"/>
        <end position="169"/>
    </location>
</feature>
<comment type="caution">
    <text evidence="3">The sequence shown here is derived from an EMBL/GenBank/DDBJ whole genome shotgun (WGS) entry which is preliminary data.</text>
</comment>
<evidence type="ECO:0000259" key="1">
    <source>
        <dbReference type="Pfam" id="PF00534"/>
    </source>
</evidence>
<dbReference type="AlphaFoldDB" id="A0A1F6MSC2"/>
<sequence length="386" mass="44026">MIGQKGMPAKFGGVERHVHELSVRLVKVGNKVTAYSRKWYTDDKAGKINGVTIKHLPTIRTKHLDAITHSFLATLDAIKNQYDVIHYHGVGPSLVSWIPRLFAPRIKVITTFHSIDRKHEKWGFGARLILKISEWTACKFAHETIAVSRTIEQYCRDVYDAQTTYIPNGAPEYRPTKKADKIKKLGLKPQEYILMISRLIPHKGAHYLIDAYNELCWENSIPANKKLVIVGDGHYTGKYVKALKAKAQKNPDIIFTGFQSGETLSQLYSHAYLMVHPSDSEGLPINVLEGMRYGLPVLLSDIIEHRELISNQNFLFTCGDVKSLKIRLNELMRTRKSVMAKQIKLNQTVINQRYNWGEIARKTDGLYQNIVEKKMEKIKMAVAEAE</sequence>
<protein>
    <recommendedName>
        <fullName evidence="5">Glycosyl transferase family 1</fullName>
    </recommendedName>
</protein>
<evidence type="ECO:0000313" key="4">
    <source>
        <dbReference type="Proteomes" id="UP000178347"/>
    </source>
</evidence>
<accession>A0A1F6MSC2</accession>
<dbReference type="InterPro" id="IPR050194">
    <property type="entry name" value="Glycosyltransferase_grp1"/>
</dbReference>
<dbReference type="PANTHER" id="PTHR45947">
    <property type="entry name" value="SULFOQUINOVOSYL TRANSFERASE SQD2"/>
    <property type="match status" value="1"/>
</dbReference>
<dbReference type="PANTHER" id="PTHR45947:SF3">
    <property type="entry name" value="SULFOQUINOVOSYL TRANSFERASE SQD2"/>
    <property type="match status" value="1"/>
</dbReference>
<dbReference type="Pfam" id="PF13439">
    <property type="entry name" value="Glyco_transf_4"/>
    <property type="match status" value="1"/>
</dbReference>
<proteinExistence type="predicted"/>
<name>A0A1F6MSC2_9BACT</name>
<dbReference type="Pfam" id="PF00534">
    <property type="entry name" value="Glycos_transf_1"/>
    <property type="match status" value="1"/>
</dbReference>
<gene>
    <name evidence="3" type="ORF">A3G00_00770</name>
</gene>
<feature type="domain" description="Glycosyl transferase family 1" evidence="1">
    <location>
        <begin position="180"/>
        <end position="336"/>
    </location>
</feature>
<dbReference type="Gene3D" id="3.40.50.2000">
    <property type="entry name" value="Glycogen Phosphorylase B"/>
    <property type="match status" value="2"/>
</dbReference>
<evidence type="ECO:0000259" key="2">
    <source>
        <dbReference type="Pfam" id="PF13439"/>
    </source>
</evidence>
<dbReference type="SUPFAM" id="SSF53756">
    <property type="entry name" value="UDP-Glycosyltransferase/glycogen phosphorylase"/>
    <property type="match status" value="1"/>
</dbReference>
<dbReference type="CDD" id="cd03801">
    <property type="entry name" value="GT4_PimA-like"/>
    <property type="match status" value="1"/>
</dbReference>
<evidence type="ECO:0008006" key="5">
    <source>
        <dbReference type="Google" id="ProtNLM"/>
    </source>
</evidence>
<dbReference type="Proteomes" id="UP000178347">
    <property type="component" value="Unassembled WGS sequence"/>
</dbReference>
<dbReference type="STRING" id="1798692.A3G00_00770"/>
<dbReference type="InterPro" id="IPR028098">
    <property type="entry name" value="Glyco_trans_4-like_N"/>
</dbReference>
<dbReference type="GO" id="GO:0016757">
    <property type="term" value="F:glycosyltransferase activity"/>
    <property type="evidence" value="ECO:0007669"/>
    <property type="project" value="InterPro"/>
</dbReference>
<dbReference type="InterPro" id="IPR001296">
    <property type="entry name" value="Glyco_trans_1"/>
</dbReference>